<organism evidence="2">
    <name type="scientific">Phage sp. ctesc4</name>
    <dbReference type="NCBI Taxonomy" id="2828008"/>
    <lineage>
        <taxon>Viruses</taxon>
    </lineage>
</organism>
<sequence length="44" mass="4357">MTIGTFFETGFFLALGGMAAYYAVNLAAGLIAAACGAILGALGR</sequence>
<keyword evidence="1" id="KW-1133">Transmembrane helix</keyword>
<proteinExistence type="predicted"/>
<feature type="transmembrane region" description="Helical" evidence="1">
    <location>
        <begin position="20"/>
        <end position="42"/>
    </location>
</feature>
<reference evidence="2" key="1">
    <citation type="journal article" date="2021" name="Proc. Natl. Acad. Sci. U.S.A.">
        <title>A Catalog of Tens of Thousands of Viruses from Human Metagenomes Reveals Hidden Associations with Chronic Diseases.</title>
        <authorList>
            <person name="Tisza M.J."/>
            <person name="Buck C.B."/>
        </authorList>
    </citation>
    <scope>NUCLEOTIDE SEQUENCE</scope>
    <source>
        <strain evidence="2">Ctesc4</strain>
    </source>
</reference>
<name>A0A8S5TD68_9VIRU</name>
<keyword evidence="1" id="KW-0472">Membrane</keyword>
<evidence type="ECO:0000256" key="1">
    <source>
        <dbReference type="SAM" id="Phobius"/>
    </source>
</evidence>
<keyword evidence="1" id="KW-0812">Transmembrane</keyword>
<accession>A0A8S5TD68</accession>
<dbReference type="EMBL" id="BK032802">
    <property type="protein sequence ID" value="DAF61080.1"/>
    <property type="molecule type" value="Genomic_DNA"/>
</dbReference>
<evidence type="ECO:0000313" key="2">
    <source>
        <dbReference type="EMBL" id="DAF61080.1"/>
    </source>
</evidence>
<protein>
    <submittedName>
        <fullName evidence="2">Uncharacterized protein</fullName>
    </submittedName>
</protein>